<evidence type="ECO:0000259" key="1">
    <source>
        <dbReference type="Pfam" id="PF17906"/>
    </source>
</evidence>
<evidence type="ECO:0000313" key="4">
    <source>
        <dbReference type="Proteomes" id="UP000663828"/>
    </source>
</evidence>
<keyword evidence="4" id="KW-1185">Reference proteome</keyword>
<dbReference type="Proteomes" id="UP000663828">
    <property type="component" value="Unassembled WGS sequence"/>
</dbReference>
<dbReference type="AlphaFoldDB" id="A0A815X172"/>
<name>A0A815X172_ADIRI</name>
<proteinExistence type="predicted"/>
<reference evidence="3" key="1">
    <citation type="submission" date="2021-02" db="EMBL/GenBank/DDBJ databases">
        <authorList>
            <person name="Nowell W R."/>
        </authorList>
    </citation>
    <scope>NUCLEOTIDE SEQUENCE</scope>
</reference>
<organism evidence="3 4">
    <name type="scientific">Adineta ricciae</name>
    <name type="common">Rotifer</name>
    <dbReference type="NCBI Taxonomy" id="249248"/>
    <lineage>
        <taxon>Eukaryota</taxon>
        <taxon>Metazoa</taxon>
        <taxon>Spiralia</taxon>
        <taxon>Gnathifera</taxon>
        <taxon>Rotifera</taxon>
        <taxon>Eurotatoria</taxon>
        <taxon>Bdelloidea</taxon>
        <taxon>Adinetida</taxon>
        <taxon>Adinetidae</taxon>
        <taxon>Adineta</taxon>
    </lineage>
</organism>
<dbReference type="EMBL" id="CAJNOJ010000376">
    <property type="protein sequence ID" value="CAF1423422.1"/>
    <property type="molecule type" value="Genomic_DNA"/>
</dbReference>
<dbReference type="Pfam" id="PF17906">
    <property type="entry name" value="HTH_48"/>
    <property type="match status" value="1"/>
</dbReference>
<protein>
    <recommendedName>
        <fullName evidence="1">Mos1 transposase HTH domain-containing protein</fullName>
    </recommendedName>
</protein>
<gene>
    <name evidence="2" type="ORF">EDS130_LOCUS37666</name>
    <name evidence="3" type="ORF">XAT740_LOCUS42869</name>
</gene>
<dbReference type="Gene3D" id="1.10.10.1450">
    <property type="match status" value="1"/>
</dbReference>
<dbReference type="InterPro" id="IPR041426">
    <property type="entry name" value="Mos1_HTH"/>
</dbReference>
<sequence>MGADRELETDRPRRENRVFLLHEFRLGHKATEATNNICSMMGENVLYTLPLTSGSKCGSFKAAQRTRSSIDFTVLSRVAWALFCCSRKTSERIREGMEIWSLDNPRVITTSATTPG</sequence>
<comment type="caution">
    <text evidence="3">The sequence shown here is derived from an EMBL/GenBank/DDBJ whole genome shotgun (WGS) entry which is preliminary data.</text>
</comment>
<dbReference type="Proteomes" id="UP000663852">
    <property type="component" value="Unassembled WGS sequence"/>
</dbReference>
<dbReference type="EMBL" id="CAJNOR010005194">
    <property type="protein sequence ID" value="CAF1550630.1"/>
    <property type="molecule type" value="Genomic_DNA"/>
</dbReference>
<evidence type="ECO:0000313" key="3">
    <source>
        <dbReference type="EMBL" id="CAF1550630.1"/>
    </source>
</evidence>
<accession>A0A815X172</accession>
<feature type="domain" description="Mos1 transposase HTH" evidence="1">
    <location>
        <begin position="17"/>
        <end position="46"/>
    </location>
</feature>
<evidence type="ECO:0000313" key="2">
    <source>
        <dbReference type="EMBL" id="CAF1423422.1"/>
    </source>
</evidence>